<evidence type="ECO:0000256" key="7">
    <source>
        <dbReference type="ARBA" id="ARBA00022741"/>
    </source>
</evidence>
<dbReference type="GO" id="GO:0005886">
    <property type="term" value="C:plasma membrane"/>
    <property type="evidence" value="ECO:0007669"/>
    <property type="project" value="UniProtKB-SubCell"/>
</dbReference>
<evidence type="ECO:0000256" key="6">
    <source>
        <dbReference type="ARBA" id="ARBA00022679"/>
    </source>
</evidence>
<dbReference type="InterPro" id="IPR050351">
    <property type="entry name" value="BphY/WalK/GraS-like"/>
</dbReference>
<dbReference type="SMART" id="SM00388">
    <property type="entry name" value="HisKA"/>
    <property type="match status" value="1"/>
</dbReference>
<keyword evidence="7" id="KW-0547">Nucleotide-binding</keyword>
<protein>
    <recommendedName>
        <fullName evidence="3">histidine kinase</fullName>
        <ecNumber evidence="3">2.7.13.3</ecNumber>
    </recommendedName>
</protein>
<dbReference type="Pfam" id="PF02518">
    <property type="entry name" value="HATPase_c"/>
    <property type="match status" value="1"/>
</dbReference>
<keyword evidence="11 13" id="KW-0472">Membrane</keyword>
<dbReference type="AlphaFoldDB" id="A0AAQ0LZ08"/>
<dbReference type="PRINTS" id="PR00344">
    <property type="entry name" value="BCTRLSENSOR"/>
</dbReference>
<dbReference type="Gene3D" id="1.10.287.130">
    <property type="match status" value="1"/>
</dbReference>
<keyword evidence="13" id="KW-1133">Transmembrane helix</keyword>
<dbReference type="FunFam" id="3.30.565.10:FF:000006">
    <property type="entry name" value="Sensor histidine kinase WalK"/>
    <property type="match status" value="1"/>
</dbReference>
<dbReference type="SUPFAM" id="SSF55874">
    <property type="entry name" value="ATPase domain of HSP90 chaperone/DNA topoisomerase II/histidine kinase"/>
    <property type="match status" value="1"/>
</dbReference>
<dbReference type="SUPFAM" id="SSF47384">
    <property type="entry name" value="Homodimeric domain of signal transducing histidine kinase"/>
    <property type="match status" value="1"/>
</dbReference>
<name>A0AAQ0LZ08_STAXY</name>
<feature type="transmembrane region" description="Helical" evidence="13">
    <location>
        <begin position="7"/>
        <end position="31"/>
    </location>
</feature>
<comment type="caution">
    <text evidence="16">The sequence shown here is derived from an EMBL/GenBank/DDBJ whole genome shotgun (WGS) entry which is preliminary data.</text>
</comment>
<evidence type="ECO:0000256" key="2">
    <source>
        <dbReference type="ARBA" id="ARBA00004651"/>
    </source>
</evidence>
<dbReference type="InterPro" id="IPR003660">
    <property type="entry name" value="HAMP_dom"/>
</dbReference>
<dbReference type="InterPro" id="IPR036890">
    <property type="entry name" value="HATPase_C_sf"/>
</dbReference>
<feature type="domain" description="Histidine kinase" evidence="14">
    <location>
        <begin position="127"/>
        <end position="343"/>
    </location>
</feature>
<evidence type="ECO:0000259" key="14">
    <source>
        <dbReference type="PROSITE" id="PS50109"/>
    </source>
</evidence>
<comment type="catalytic activity">
    <reaction evidence="1">
        <text>ATP + protein L-histidine = ADP + protein N-phospho-L-histidine.</text>
        <dbReference type="EC" id="2.7.13.3"/>
    </reaction>
</comment>
<dbReference type="Pfam" id="PF00512">
    <property type="entry name" value="HisKA"/>
    <property type="match status" value="1"/>
</dbReference>
<evidence type="ECO:0000256" key="8">
    <source>
        <dbReference type="ARBA" id="ARBA00022777"/>
    </source>
</evidence>
<organism evidence="16 17">
    <name type="scientific">Staphylococcus xylosus</name>
    <dbReference type="NCBI Taxonomy" id="1288"/>
    <lineage>
        <taxon>Bacteria</taxon>
        <taxon>Bacillati</taxon>
        <taxon>Bacillota</taxon>
        <taxon>Bacilli</taxon>
        <taxon>Bacillales</taxon>
        <taxon>Staphylococcaceae</taxon>
        <taxon>Staphylococcus</taxon>
    </lineage>
</organism>
<proteinExistence type="predicted"/>
<evidence type="ECO:0000256" key="13">
    <source>
        <dbReference type="SAM" id="Phobius"/>
    </source>
</evidence>
<feature type="coiled-coil region" evidence="12">
    <location>
        <begin position="93"/>
        <end position="120"/>
    </location>
</feature>
<dbReference type="PROSITE" id="PS50109">
    <property type="entry name" value="HIS_KIN"/>
    <property type="match status" value="1"/>
</dbReference>
<dbReference type="InterPro" id="IPR004358">
    <property type="entry name" value="Sig_transdc_His_kin-like_C"/>
</dbReference>
<accession>A0AAQ0LZ08</accession>
<evidence type="ECO:0000256" key="1">
    <source>
        <dbReference type="ARBA" id="ARBA00000085"/>
    </source>
</evidence>
<dbReference type="SMART" id="SM00387">
    <property type="entry name" value="HATPase_c"/>
    <property type="match status" value="1"/>
</dbReference>
<evidence type="ECO:0000256" key="5">
    <source>
        <dbReference type="ARBA" id="ARBA00022553"/>
    </source>
</evidence>
<feature type="domain" description="HAMP" evidence="15">
    <location>
        <begin position="65"/>
        <end position="112"/>
    </location>
</feature>
<keyword evidence="10" id="KW-0902">Two-component regulatory system</keyword>
<reference evidence="16 17" key="1">
    <citation type="journal article" date="2016" name="Front. Microbiol.">
        <title>Comprehensive Phylogenetic Analysis of Bovine Non-aureus Staphylococci Species Based on Whole-Genome Sequencing.</title>
        <authorList>
            <person name="Naushad S."/>
            <person name="Barkema H.W."/>
            <person name="Luby C."/>
            <person name="Condas L.A."/>
            <person name="Nobrega D.B."/>
            <person name="Carson D.A."/>
            <person name="De Buck J."/>
        </authorList>
    </citation>
    <scope>NUCLEOTIDE SEQUENCE [LARGE SCALE GENOMIC DNA]</scope>
    <source>
        <strain evidence="16 17">SNUC 1349</strain>
    </source>
</reference>
<keyword evidence="13" id="KW-0812">Transmembrane</keyword>
<dbReference type="GO" id="GO:0016036">
    <property type="term" value="P:cellular response to phosphate starvation"/>
    <property type="evidence" value="ECO:0007669"/>
    <property type="project" value="TreeGrafter"/>
</dbReference>
<dbReference type="InterPro" id="IPR003594">
    <property type="entry name" value="HATPase_dom"/>
</dbReference>
<evidence type="ECO:0000259" key="15">
    <source>
        <dbReference type="PROSITE" id="PS50885"/>
    </source>
</evidence>
<dbReference type="InterPro" id="IPR005467">
    <property type="entry name" value="His_kinase_dom"/>
</dbReference>
<evidence type="ECO:0000256" key="12">
    <source>
        <dbReference type="SAM" id="Coils"/>
    </source>
</evidence>
<evidence type="ECO:0000256" key="9">
    <source>
        <dbReference type="ARBA" id="ARBA00022840"/>
    </source>
</evidence>
<dbReference type="InterPro" id="IPR036097">
    <property type="entry name" value="HisK_dim/P_sf"/>
</dbReference>
<dbReference type="Gene3D" id="3.30.565.10">
    <property type="entry name" value="Histidine kinase-like ATPase, C-terminal domain"/>
    <property type="match status" value="1"/>
</dbReference>
<dbReference type="GO" id="GO:0005524">
    <property type="term" value="F:ATP binding"/>
    <property type="evidence" value="ECO:0007669"/>
    <property type="project" value="UniProtKB-KW"/>
</dbReference>
<dbReference type="SUPFAM" id="SSF158472">
    <property type="entry name" value="HAMP domain-like"/>
    <property type="match status" value="1"/>
</dbReference>
<feature type="transmembrane region" description="Helical" evidence="13">
    <location>
        <begin position="37"/>
        <end position="59"/>
    </location>
</feature>
<keyword evidence="8 16" id="KW-0418">Kinase</keyword>
<comment type="subcellular location">
    <subcellularLocation>
        <location evidence="2">Cell membrane</location>
        <topology evidence="2">Multi-pass membrane protein</topology>
    </subcellularLocation>
</comment>
<dbReference type="PANTHER" id="PTHR45453:SF1">
    <property type="entry name" value="PHOSPHATE REGULON SENSOR PROTEIN PHOR"/>
    <property type="match status" value="1"/>
</dbReference>
<evidence type="ECO:0000313" key="17">
    <source>
        <dbReference type="Proteomes" id="UP000285579"/>
    </source>
</evidence>
<dbReference type="CDD" id="cd00082">
    <property type="entry name" value="HisKA"/>
    <property type="match status" value="1"/>
</dbReference>
<evidence type="ECO:0000256" key="11">
    <source>
        <dbReference type="ARBA" id="ARBA00023136"/>
    </source>
</evidence>
<sequence length="345" mass="39388">MTIRKQLIYSFMGSLFITTLLVFILYKLMWFDVHQTILLTLCSFVSSMMTMAIAIFFSVPTIHKIERLNDCTDQIAKGNYKVGDLNIQSPKELKELSDAFNQMTIRIDNQMNQIKAEQDEKLGMVQNLAHDLKTPLASIKSYSEGLNDGMIYTELAKQDAYQVLIRQADRLNQMFDDLTDVMSVNNKRSNTRINIDQLLMPILESYQQCLKKDKRQLEVDIPPNIKPFYQDKIALERIITNFIDNALKFSDTDKVVTIAVFEHEGNMLGISVKDEGIGIKQQHLRYIFDRTYRVDNSRNKETGGSGLGLYIASTLAKQIGGEISVDSIFGQGTTMTVYFPRNLTV</sequence>
<dbReference type="InterPro" id="IPR003661">
    <property type="entry name" value="HisK_dim/P_dom"/>
</dbReference>
<dbReference type="EMBL" id="QXUI01000004">
    <property type="protein sequence ID" value="RIM92554.1"/>
    <property type="molecule type" value="Genomic_DNA"/>
</dbReference>
<keyword evidence="5" id="KW-0597">Phosphoprotein</keyword>
<keyword evidence="12" id="KW-0175">Coiled coil</keyword>
<keyword evidence="6" id="KW-0808">Transferase</keyword>
<keyword evidence="9" id="KW-0067">ATP-binding</keyword>
<dbReference type="PROSITE" id="PS50885">
    <property type="entry name" value="HAMP"/>
    <property type="match status" value="1"/>
</dbReference>
<dbReference type="EC" id="2.7.13.3" evidence="3"/>
<dbReference type="PANTHER" id="PTHR45453">
    <property type="entry name" value="PHOSPHATE REGULON SENSOR PROTEIN PHOR"/>
    <property type="match status" value="1"/>
</dbReference>
<dbReference type="GO" id="GO:0004721">
    <property type="term" value="F:phosphoprotein phosphatase activity"/>
    <property type="evidence" value="ECO:0007669"/>
    <property type="project" value="TreeGrafter"/>
</dbReference>
<dbReference type="GO" id="GO:0000155">
    <property type="term" value="F:phosphorelay sensor kinase activity"/>
    <property type="evidence" value="ECO:0007669"/>
    <property type="project" value="InterPro"/>
</dbReference>
<dbReference type="Proteomes" id="UP000285579">
    <property type="component" value="Unassembled WGS sequence"/>
</dbReference>
<evidence type="ECO:0000256" key="4">
    <source>
        <dbReference type="ARBA" id="ARBA00022475"/>
    </source>
</evidence>
<keyword evidence="4" id="KW-1003">Cell membrane</keyword>
<dbReference type="CDD" id="cd06225">
    <property type="entry name" value="HAMP"/>
    <property type="match status" value="1"/>
</dbReference>
<dbReference type="Gene3D" id="6.10.340.10">
    <property type="match status" value="1"/>
</dbReference>
<dbReference type="RefSeq" id="WP_119555066.1">
    <property type="nucleotide sequence ID" value="NZ_JBOIJC010000003.1"/>
</dbReference>
<evidence type="ECO:0000256" key="3">
    <source>
        <dbReference type="ARBA" id="ARBA00012438"/>
    </source>
</evidence>
<evidence type="ECO:0000256" key="10">
    <source>
        <dbReference type="ARBA" id="ARBA00023012"/>
    </source>
</evidence>
<gene>
    <name evidence="16" type="ORF">BU104_07935</name>
</gene>
<evidence type="ECO:0000313" key="16">
    <source>
        <dbReference type="EMBL" id="RIM92554.1"/>
    </source>
</evidence>